<keyword evidence="4" id="KW-1185">Reference proteome</keyword>
<dbReference type="Gene3D" id="6.10.250.330">
    <property type="match status" value="1"/>
</dbReference>
<dbReference type="AlphaFoldDB" id="A0A2T3J810"/>
<evidence type="ECO:0000313" key="3">
    <source>
        <dbReference type="EMBL" id="PSU44906.1"/>
    </source>
</evidence>
<dbReference type="InterPro" id="IPR036165">
    <property type="entry name" value="YefM-like_sf"/>
</dbReference>
<accession>A0A2T3J810</accession>
<comment type="similarity">
    <text evidence="1 2">Belongs to the phD/YefM antitoxin family.</text>
</comment>
<dbReference type="InterPro" id="IPR051405">
    <property type="entry name" value="phD/YefM_antitoxin"/>
</dbReference>
<sequence>MEIYTYSEARQNLKSVMDKVESNCEEAIIHRRDGENMVLMSESEYNGWIETMRIYSNPAQRKHIEESIEQFKSGDVSVFSLEELERLSND</sequence>
<dbReference type="Proteomes" id="UP000240987">
    <property type="component" value="Unassembled WGS sequence"/>
</dbReference>
<dbReference type="InterPro" id="IPR006442">
    <property type="entry name" value="Antitoxin_Phd/YefM"/>
</dbReference>
<name>A0A2T3J810_9GAMM</name>
<proteinExistence type="inferred from homology"/>
<dbReference type="EMBL" id="PYMJ01000040">
    <property type="protein sequence ID" value="PSU44906.1"/>
    <property type="molecule type" value="Genomic_DNA"/>
</dbReference>
<evidence type="ECO:0000256" key="2">
    <source>
        <dbReference type="RuleBase" id="RU362080"/>
    </source>
</evidence>
<dbReference type="Gene3D" id="3.40.1620.10">
    <property type="entry name" value="YefM-like domain"/>
    <property type="match status" value="1"/>
</dbReference>
<dbReference type="Pfam" id="PF02604">
    <property type="entry name" value="PhdYeFM_antitox"/>
    <property type="match status" value="1"/>
</dbReference>
<comment type="caution">
    <text evidence="3">The sequence shown here is derived from an EMBL/GenBank/DDBJ whole genome shotgun (WGS) entry which is preliminary data.</text>
</comment>
<reference evidence="3 4" key="1">
    <citation type="submission" date="2018-01" db="EMBL/GenBank/DDBJ databases">
        <title>Whole genome sequencing of Histamine producing bacteria.</title>
        <authorList>
            <person name="Butler K."/>
        </authorList>
    </citation>
    <scope>NUCLEOTIDE SEQUENCE [LARGE SCALE GENOMIC DNA]</scope>
    <source>
        <strain evidence="3 4">JCM 12947</strain>
    </source>
</reference>
<dbReference type="SUPFAM" id="SSF143120">
    <property type="entry name" value="YefM-like"/>
    <property type="match status" value="1"/>
</dbReference>
<gene>
    <name evidence="3" type="ORF">C9J12_25350</name>
</gene>
<comment type="function">
    <text evidence="2">Antitoxin component of a type II toxin-antitoxin (TA) system.</text>
</comment>
<dbReference type="RefSeq" id="WP_006229720.1">
    <property type="nucleotide sequence ID" value="NZ_JAKJUA010000037.1"/>
</dbReference>
<organism evidence="3 4">
    <name type="scientific">Photobacterium frigidiphilum</name>
    <dbReference type="NCBI Taxonomy" id="264736"/>
    <lineage>
        <taxon>Bacteria</taxon>
        <taxon>Pseudomonadati</taxon>
        <taxon>Pseudomonadota</taxon>
        <taxon>Gammaproteobacteria</taxon>
        <taxon>Vibrionales</taxon>
        <taxon>Vibrionaceae</taxon>
        <taxon>Photobacterium</taxon>
    </lineage>
</organism>
<dbReference type="OrthoDB" id="9802003at2"/>
<evidence type="ECO:0000256" key="1">
    <source>
        <dbReference type="ARBA" id="ARBA00009981"/>
    </source>
</evidence>
<evidence type="ECO:0000313" key="4">
    <source>
        <dbReference type="Proteomes" id="UP000240987"/>
    </source>
</evidence>
<protein>
    <recommendedName>
        <fullName evidence="2">Antitoxin</fullName>
    </recommendedName>
</protein>
<dbReference type="PANTHER" id="PTHR33713">
    <property type="entry name" value="ANTITOXIN YAFN-RELATED"/>
    <property type="match status" value="1"/>
</dbReference>
<dbReference type="PANTHER" id="PTHR33713:SF6">
    <property type="entry name" value="ANTITOXIN YEFM"/>
    <property type="match status" value="1"/>
</dbReference>